<proteinExistence type="inferred from homology"/>
<dbReference type="PANTHER" id="PTHR35089:SF1">
    <property type="entry name" value="CHAPERONE PROTEIN SKP"/>
    <property type="match status" value="1"/>
</dbReference>
<feature type="compositionally biased region" description="Low complexity" evidence="3">
    <location>
        <begin position="34"/>
        <end position="48"/>
    </location>
</feature>
<evidence type="ECO:0000256" key="4">
    <source>
        <dbReference type="SAM" id="SignalP"/>
    </source>
</evidence>
<dbReference type="Proteomes" id="UP000182373">
    <property type="component" value="Chromosome"/>
</dbReference>
<accession>A0AAC9KAN6</accession>
<feature type="signal peptide" evidence="4">
    <location>
        <begin position="1"/>
        <end position="26"/>
    </location>
</feature>
<evidence type="ECO:0000313" key="6">
    <source>
        <dbReference type="Proteomes" id="UP000182373"/>
    </source>
</evidence>
<keyword evidence="2 4" id="KW-0732">Signal</keyword>
<feature type="chain" id="PRO_5042138088" description="Outer membrane protein" evidence="4">
    <location>
        <begin position="27"/>
        <end position="301"/>
    </location>
</feature>
<feature type="compositionally biased region" description="Pro residues" evidence="3">
    <location>
        <begin position="72"/>
        <end position="84"/>
    </location>
</feature>
<feature type="compositionally biased region" description="Low complexity" evidence="3">
    <location>
        <begin position="285"/>
        <end position="294"/>
    </location>
</feature>
<feature type="region of interest" description="Disordered" evidence="3">
    <location>
        <begin position="271"/>
        <end position="301"/>
    </location>
</feature>
<sequence length="301" mass="32542">MQTKRQTFASALLAAAIILPSAPLWAQGYFIPGQQKGAAAGPGPRARPAAPPVQAPPSSDEMAGQPQEQGEPPLPQIPLPPVPELPKLTKGTQPPAAIVGVLGVPEVMRGSTAAQQVERVIGGRRNELAADAQKEQQVWRQMQQQIQADRGKLSVDQLRNRERALQERVQEAQRKFRDRNRTIQLAAQVSLGQIERTLIAVIRQVAESRNMNLVLHRAQVALNVNEFDITKEVIDQLNKILPEVIIPPPGKVPTEEDAKLPKSVLDAAVKVNAADPSEPAKKTNQAPPASAQPSAKPPAKK</sequence>
<reference evidence="6" key="1">
    <citation type="submission" date="2016-11" db="EMBL/GenBank/DDBJ databases">
        <title>Comparative genomic and phenotypic analysis of Granulibacter bethesdensis clinical isolates from patients with chronic granulomatous disease.</title>
        <authorList>
            <person name="Zarember K.A."/>
            <person name="Porcella S.F."/>
            <person name="Chu J."/>
            <person name="Ding L."/>
            <person name="Dahlstrom E."/>
            <person name="Barbian K."/>
            <person name="Martens C."/>
            <person name="Sykora L."/>
            <person name="Kramer S."/>
            <person name="Pettinato A.M."/>
            <person name="Hong H."/>
            <person name="Wald G."/>
            <person name="Berg L.J."/>
            <person name="Rogge L.S."/>
            <person name="Greenberg D.E."/>
            <person name="Falcone E.L."/>
            <person name="Neves J.F."/>
            <person name="Simoes M.J."/>
            <person name="Casal M."/>
            <person name="Rodriguez-Lopez F.C."/>
            <person name="Zelazny A."/>
            <person name="Gallin J.I."/>
            <person name="Holland S.M."/>
        </authorList>
    </citation>
    <scope>NUCLEOTIDE SEQUENCE [LARGE SCALE GENOMIC DNA]</scope>
    <source>
        <strain evidence="6">NIH9.1</strain>
    </source>
</reference>
<dbReference type="RefSeq" id="WP_072572327.1">
    <property type="nucleotide sequence ID" value="NZ_CP018191.1"/>
</dbReference>
<dbReference type="SMART" id="SM00935">
    <property type="entry name" value="OmpH"/>
    <property type="match status" value="1"/>
</dbReference>
<dbReference type="AlphaFoldDB" id="A0AAC9KAN6"/>
<dbReference type="GO" id="GO:0051082">
    <property type="term" value="F:unfolded protein binding"/>
    <property type="evidence" value="ECO:0007669"/>
    <property type="project" value="InterPro"/>
</dbReference>
<feature type="region of interest" description="Disordered" evidence="3">
    <location>
        <begin position="34"/>
        <end position="91"/>
    </location>
</feature>
<dbReference type="Gene3D" id="3.30.910.20">
    <property type="entry name" value="Skp domain"/>
    <property type="match status" value="1"/>
</dbReference>
<gene>
    <name evidence="5" type="ORF">GbCGDNIH9_0941</name>
</gene>
<evidence type="ECO:0000256" key="1">
    <source>
        <dbReference type="ARBA" id="ARBA00009091"/>
    </source>
</evidence>
<dbReference type="GO" id="GO:0050821">
    <property type="term" value="P:protein stabilization"/>
    <property type="evidence" value="ECO:0007669"/>
    <property type="project" value="TreeGrafter"/>
</dbReference>
<comment type="similarity">
    <text evidence="1">Belongs to the Skp family.</text>
</comment>
<protein>
    <recommendedName>
        <fullName evidence="7">Outer membrane protein</fullName>
    </recommendedName>
</protein>
<evidence type="ECO:0000313" key="5">
    <source>
        <dbReference type="EMBL" id="APH54234.1"/>
    </source>
</evidence>
<dbReference type="InterPro" id="IPR005632">
    <property type="entry name" value="Chaperone_Skp"/>
</dbReference>
<evidence type="ECO:0008006" key="7">
    <source>
        <dbReference type="Google" id="ProtNLM"/>
    </source>
</evidence>
<name>A0AAC9KAN6_9PROT</name>
<evidence type="ECO:0000256" key="2">
    <source>
        <dbReference type="ARBA" id="ARBA00022729"/>
    </source>
</evidence>
<dbReference type="PANTHER" id="PTHR35089">
    <property type="entry name" value="CHAPERONE PROTEIN SKP"/>
    <property type="match status" value="1"/>
</dbReference>
<organism evidence="5 6">
    <name type="scientific">Granulibacter bethesdensis</name>
    <dbReference type="NCBI Taxonomy" id="364410"/>
    <lineage>
        <taxon>Bacteria</taxon>
        <taxon>Pseudomonadati</taxon>
        <taxon>Pseudomonadota</taxon>
        <taxon>Alphaproteobacteria</taxon>
        <taxon>Acetobacterales</taxon>
        <taxon>Acetobacteraceae</taxon>
        <taxon>Granulibacter</taxon>
    </lineage>
</organism>
<dbReference type="InterPro" id="IPR024930">
    <property type="entry name" value="Skp_dom_sf"/>
</dbReference>
<evidence type="ECO:0000256" key="3">
    <source>
        <dbReference type="SAM" id="MobiDB-lite"/>
    </source>
</evidence>
<dbReference type="GO" id="GO:0005829">
    <property type="term" value="C:cytosol"/>
    <property type="evidence" value="ECO:0007669"/>
    <property type="project" value="TreeGrafter"/>
</dbReference>
<dbReference type="SUPFAM" id="SSF111384">
    <property type="entry name" value="OmpH-like"/>
    <property type="match status" value="1"/>
</dbReference>
<dbReference type="EMBL" id="CP018191">
    <property type="protein sequence ID" value="APH54234.1"/>
    <property type="molecule type" value="Genomic_DNA"/>
</dbReference>
<dbReference type="Pfam" id="PF03938">
    <property type="entry name" value="OmpH"/>
    <property type="match status" value="1"/>
</dbReference>